<dbReference type="AlphaFoldDB" id="A0A7R8U9Z8"/>
<evidence type="ECO:0000313" key="7">
    <source>
        <dbReference type="EMBL" id="CAD7076896.1"/>
    </source>
</evidence>
<evidence type="ECO:0000313" key="8">
    <source>
        <dbReference type="Proteomes" id="UP000594454"/>
    </source>
</evidence>
<keyword evidence="4" id="KW-0966">Cell projection</keyword>
<organism evidence="7 8">
    <name type="scientific">Hermetia illucens</name>
    <name type="common">Black soldier fly</name>
    <dbReference type="NCBI Taxonomy" id="343691"/>
    <lineage>
        <taxon>Eukaryota</taxon>
        <taxon>Metazoa</taxon>
        <taxon>Ecdysozoa</taxon>
        <taxon>Arthropoda</taxon>
        <taxon>Hexapoda</taxon>
        <taxon>Insecta</taxon>
        <taxon>Pterygota</taxon>
        <taxon>Neoptera</taxon>
        <taxon>Endopterygota</taxon>
        <taxon>Diptera</taxon>
        <taxon>Brachycera</taxon>
        <taxon>Stratiomyomorpha</taxon>
        <taxon>Stratiomyidae</taxon>
        <taxon>Hermetiinae</taxon>
        <taxon>Hermetia</taxon>
    </lineage>
</organism>
<keyword evidence="2" id="KW-0963">Cytoplasm</keyword>
<evidence type="ECO:0000256" key="4">
    <source>
        <dbReference type="ARBA" id="ARBA00023273"/>
    </source>
</evidence>
<dbReference type="Proteomes" id="UP000594454">
    <property type="component" value="Chromosome 1"/>
</dbReference>
<dbReference type="GO" id="GO:0015630">
    <property type="term" value="C:microtubule cytoskeleton"/>
    <property type="evidence" value="ECO:0007669"/>
    <property type="project" value="UniProtKB-ARBA"/>
</dbReference>
<protein>
    <recommendedName>
        <fullName evidence="6">Ciliary microtubule inner protein 2A-C-like domain-containing protein</fullName>
    </recommendedName>
</protein>
<feature type="domain" description="Ciliary microtubule inner protein 2A-C-like" evidence="6">
    <location>
        <begin position="208"/>
        <end position="232"/>
    </location>
</feature>
<dbReference type="Pfam" id="PF10629">
    <property type="entry name" value="CMI2B-like"/>
    <property type="match status" value="1"/>
</dbReference>
<sequence length="242" mass="28208">MRPRVYPPQPHYIPGYTGHCPKYDLIQNKQGRPHQRYLECKPAQLEKVKNEDHLDEKEHGLTLKEIDFVVAHEREPNYTHRSAPKAEEFSSFLNNQLGSKLSSQFQESVASRQKQIRDELLEERLAKRIETLNKSSSVVKPKQCNVDLSCHRRIYKTRDMFKEFKVSEATPDERKIELELCKYQPGSPNDAFAKERSAIFDIYKKDSGLIPNYAGHVPGSDFRFGKTFGYDSFNAKQWLRKS</sequence>
<keyword evidence="3" id="KW-0206">Cytoskeleton</keyword>
<proteinExistence type="inferred from homology"/>
<keyword evidence="8" id="KW-1185">Reference proteome</keyword>
<gene>
    <name evidence="7" type="ORF">HERILL_LOCUS284</name>
</gene>
<evidence type="ECO:0000256" key="5">
    <source>
        <dbReference type="ARBA" id="ARBA00035661"/>
    </source>
</evidence>
<evidence type="ECO:0000256" key="1">
    <source>
        <dbReference type="ARBA" id="ARBA00004430"/>
    </source>
</evidence>
<evidence type="ECO:0000256" key="2">
    <source>
        <dbReference type="ARBA" id="ARBA00022490"/>
    </source>
</evidence>
<comment type="subcellular location">
    <subcellularLocation>
        <location evidence="1">Cytoplasm</location>
        <location evidence="1">Cytoskeleton</location>
        <location evidence="1">Cilium axoneme</location>
    </subcellularLocation>
</comment>
<comment type="similarity">
    <text evidence="5">Belongs to the CIMIP2 family.</text>
</comment>
<dbReference type="OrthoDB" id="2019884at2759"/>
<name>A0A7R8U9Z8_HERIL</name>
<evidence type="ECO:0000256" key="3">
    <source>
        <dbReference type="ARBA" id="ARBA00023212"/>
    </source>
</evidence>
<dbReference type="PANTHER" id="PTHR22146:SF8">
    <property type="entry name" value="PROTEIN FAM166B"/>
    <property type="match status" value="1"/>
</dbReference>
<dbReference type="EMBL" id="LR899009">
    <property type="protein sequence ID" value="CAD7076896.1"/>
    <property type="molecule type" value="Genomic_DNA"/>
</dbReference>
<evidence type="ECO:0000259" key="6">
    <source>
        <dbReference type="Pfam" id="PF10629"/>
    </source>
</evidence>
<reference evidence="7 8" key="1">
    <citation type="submission" date="2020-11" db="EMBL/GenBank/DDBJ databases">
        <authorList>
            <person name="Wallbank WR R."/>
            <person name="Pardo Diaz C."/>
            <person name="Kozak K."/>
            <person name="Martin S."/>
            <person name="Jiggins C."/>
            <person name="Moest M."/>
            <person name="Warren A I."/>
            <person name="Generalovic N T."/>
            <person name="Byers J.R.P. K."/>
            <person name="Montejo-Kovacevich G."/>
            <person name="Yen C E."/>
        </authorList>
    </citation>
    <scope>NUCLEOTIDE SEQUENCE [LARGE SCALE GENOMIC DNA]</scope>
</reference>
<dbReference type="GO" id="GO:0005930">
    <property type="term" value="C:axoneme"/>
    <property type="evidence" value="ECO:0007669"/>
    <property type="project" value="UniProtKB-SubCell"/>
</dbReference>
<dbReference type="InParanoid" id="A0A7R8U9Z8"/>
<accession>A0A7R8U9Z8</accession>
<dbReference type="PANTHER" id="PTHR22146">
    <property type="entry name" value="CAT EYE SYNDROME CRITICAL REGION PROTEIN 6"/>
    <property type="match status" value="1"/>
</dbReference>
<dbReference type="InterPro" id="IPR018902">
    <property type="entry name" value="CMI2A-C-like_dom"/>
</dbReference>